<accession>A0A133YHM5</accession>
<organism evidence="1 2">
    <name type="scientific">Amygdalobacter nucleatus</name>
    <dbReference type="NCBI Taxonomy" id="3029274"/>
    <lineage>
        <taxon>Bacteria</taxon>
        <taxon>Bacillati</taxon>
        <taxon>Bacillota</taxon>
        <taxon>Clostridia</taxon>
        <taxon>Eubacteriales</taxon>
        <taxon>Oscillospiraceae</taxon>
        <taxon>Amygdalobacter</taxon>
    </lineage>
</organism>
<evidence type="ECO:0000313" key="1">
    <source>
        <dbReference type="EMBL" id="KXB42693.1"/>
    </source>
</evidence>
<reference evidence="2" key="1">
    <citation type="submission" date="2016-01" db="EMBL/GenBank/DDBJ databases">
        <authorList>
            <person name="Mitreva M."/>
            <person name="Pepin K.H."/>
            <person name="Mihindukulasuriya K.A."/>
            <person name="Fulton R."/>
            <person name="Fronick C."/>
            <person name="O'Laughlin M."/>
            <person name="Miner T."/>
            <person name="Herter B."/>
            <person name="Rosa B.A."/>
            <person name="Cordes M."/>
            <person name="Tomlinson C."/>
            <person name="Wollam A."/>
            <person name="Palsikar V.B."/>
            <person name="Mardis E.R."/>
            <person name="Wilson R.K."/>
        </authorList>
    </citation>
    <scope>NUCLEOTIDE SEQUENCE [LARGE SCALE GENOMIC DNA]</scope>
    <source>
        <strain evidence="2">KA00274</strain>
    </source>
</reference>
<sequence length="43" mass="4727">MPNIHISYSFSGFANLAHAKSTTRLVLCPHFSTSQAQHNVNKA</sequence>
<dbReference type="AlphaFoldDB" id="A0A133YHM5"/>
<name>A0A133YHM5_9FIRM</name>
<proteinExistence type="predicted"/>
<evidence type="ECO:0000313" key="2">
    <source>
        <dbReference type="Proteomes" id="UP000070080"/>
    </source>
</evidence>
<dbReference type="Proteomes" id="UP000070080">
    <property type="component" value="Unassembled WGS sequence"/>
</dbReference>
<keyword evidence="2" id="KW-1185">Reference proteome</keyword>
<gene>
    <name evidence="1" type="ORF">HMPREF1872_00029</name>
</gene>
<dbReference type="EMBL" id="LSCV01000001">
    <property type="protein sequence ID" value="KXB42693.1"/>
    <property type="molecule type" value="Genomic_DNA"/>
</dbReference>
<comment type="caution">
    <text evidence="1">The sequence shown here is derived from an EMBL/GenBank/DDBJ whole genome shotgun (WGS) entry which is preliminary data.</text>
</comment>
<protein>
    <submittedName>
        <fullName evidence="1">Uncharacterized protein</fullName>
    </submittedName>
</protein>